<organism evidence="8 9">
    <name type="scientific">Mikania micrantha</name>
    <name type="common">bitter vine</name>
    <dbReference type="NCBI Taxonomy" id="192012"/>
    <lineage>
        <taxon>Eukaryota</taxon>
        <taxon>Viridiplantae</taxon>
        <taxon>Streptophyta</taxon>
        <taxon>Embryophyta</taxon>
        <taxon>Tracheophyta</taxon>
        <taxon>Spermatophyta</taxon>
        <taxon>Magnoliopsida</taxon>
        <taxon>eudicotyledons</taxon>
        <taxon>Gunneridae</taxon>
        <taxon>Pentapetalae</taxon>
        <taxon>asterids</taxon>
        <taxon>campanulids</taxon>
        <taxon>Asterales</taxon>
        <taxon>Asteraceae</taxon>
        <taxon>Asteroideae</taxon>
        <taxon>Heliantheae alliance</taxon>
        <taxon>Eupatorieae</taxon>
        <taxon>Mikania</taxon>
    </lineage>
</organism>
<sequence length="383" mass="42168">MNSMVSQRSAFMDERRTFFNFKNKPKLSIALKRPVRVSVVSSQKTDKSIKVGILGATGYAGLELIRCIASHPYFHVSLITAGKEAKEAGQSIGAIFPHLITRDLPDLVAINDADFSRVDAVFCCLPHGTSQEVIKSLPNRLKIVDLSVDFRLLDVIDYAKWYGQPHKALELQKHAVYGLTEIHRKKIQSASLVANPGCYPTAILLPLVPLIKANLIALEDITIYLNSGVGETGYLGTYLNPLSLYVLPEVEQELSDAANSKVTVTFISPTSPPKALRRCMLLSITVQMNTEASVEDLKQHLEGFYEKEEFVVLRHEGDEATHTKKVLGSNDCHINVFPDDCVPGRVTIISVIDKLVKGASGQALQNLNLMMGIPENLGLNCMP</sequence>
<dbReference type="GO" id="GO:0006526">
    <property type="term" value="P:L-arginine biosynthetic process"/>
    <property type="evidence" value="ECO:0007669"/>
    <property type="project" value="UniProtKB-UniPathway"/>
</dbReference>
<dbReference type="InterPro" id="IPR036291">
    <property type="entry name" value="NAD(P)-bd_dom_sf"/>
</dbReference>
<dbReference type="PANTHER" id="PTHR32338:SF10">
    <property type="entry name" value="N-ACETYL-GAMMA-GLUTAMYL-PHOSPHATE REDUCTASE, CHLOROPLASTIC-RELATED"/>
    <property type="match status" value="1"/>
</dbReference>
<comment type="pathway">
    <text evidence="1">Amino-acid biosynthesis; L-arginine biosynthesis; N(2)-acetyl-L-ornithine from L-glutamate: step 3/4.</text>
</comment>
<feature type="domain" description="Semialdehyde dehydrogenase NAD-binding" evidence="7">
    <location>
        <begin position="50"/>
        <end position="190"/>
    </location>
</feature>
<dbReference type="InterPro" id="IPR050085">
    <property type="entry name" value="AGPR"/>
</dbReference>
<evidence type="ECO:0000256" key="1">
    <source>
        <dbReference type="ARBA" id="ARBA00004862"/>
    </source>
</evidence>
<dbReference type="GO" id="GO:0051287">
    <property type="term" value="F:NAD binding"/>
    <property type="evidence" value="ECO:0007669"/>
    <property type="project" value="InterPro"/>
</dbReference>
<evidence type="ECO:0000256" key="4">
    <source>
        <dbReference type="ARBA" id="ARBA00022857"/>
    </source>
</evidence>
<dbReference type="Gene3D" id="3.30.360.10">
    <property type="entry name" value="Dihydrodipicolinate Reductase, domain 2"/>
    <property type="match status" value="1"/>
</dbReference>
<dbReference type="SUPFAM" id="SSF55347">
    <property type="entry name" value="Glyceraldehyde-3-phosphate dehydrogenase-like, C-terminal domain"/>
    <property type="match status" value="1"/>
</dbReference>
<dbReference type="InterPro" id="IPR000534">
    <property type="entry name" value="Semialdehyde_DH_NAD-bd"/>
</dbReference>
<dbReference type="HAMAP" id="MF_00150">
    <property type="entry name" value="ArgC_type1"/>
    <property type="match status" value="1"/>
</dbReference>
<evidence type="ECO:0000313" key="9">
    <source>
        <dbReference type="Proteomes" id="UP000326396"/>
    </source>
</evidence>
<keyword evidence="3" id="KW-0028">Amino-acid biosynthesis</keyword>
<dbReference type="SMART" id="SM00859">
    <property type="entry name" value="Semialdhyde_dh"/>
    <property type="match status" value="1"/>
</dbReference>
<dbReference type="GO" id="GO:0003942">
    <property type="term" value="F:N-acetyl-gamma-glutamyl-phosphate reductase activity"/>
    <property type="evidence" value="ECO:0007669"/>
    <property type="project" value="InterPro"/>
</dbReference>
<dbReference type="SUPFAM" id="SSF51735">
    <property type="entry name" value="NAD(P)-binding Rossmann-fold domains"/>
    <property type="match status" value="1"/>
</dbReference>
<dbReference type="Pfam" id="PF01118">
    <property type="entry name" value="Semialdhyde_dh"/>
    <property type="match status" value="1"/>
</dbReference>
<dbReference type="GO" id="GO:0070401">
    <property type="term" value="F:NADP+ binding"/>
    <property type="evidence" value="ECO:0007669"/>
    <property type="project" value="InterPro"/>
</dbReference>
<keyword evidence="5" id="KW-0560">Oxidoreductase</keyword>
<evidence type="ECO:0000256" key="2">
    <source>
        <dbReference type="ARBA" id="ARBA00022571"/>
    </source>
</evidence>
<dbReference type="Pfam" id="PF22698">
    <property type="entry name" value="Semialdhyde_dhC_1"/>
    <property type="match status" value="1"/>
</dbReference>
<dbReference type="InterPro" id="IPR000706">
    <property type="entry name" value="AGPR_type-1"/>
</dbReference>
<dbReference type="NCBIfam" id="TIGR01850">
    <property type="entry name" value="argC"/>
    <property type="match status" value="1"/>
</dbReference>
<proteinExistence type="inferred from homology"/>
<comment type="caution">
    <text evidence="8">The sequence shown here is derived from an EMBL/GenBank/DDBJ whole genome shotgun (WGS) entry which is preliminary data.</text>
</comment>
<dbReference type="PROSITE" id="PS01224">
    <property type="entry name" value="ARGC"/>
    <property type="match status" value="1"/>
</dbReference>
<keyword evidence="2" id="KW-0055">Arginine biosynthesis</keyword>
<keyword evidence="9" id="KW-1185">Reference proteome</keyword>
<dbReference type="AlphaFoldDB" id="A0A5N6PPS9"/>
<feature type="active site" evidence="6">
    <location>
        <position position="198"/>
    </location>
</feature>
<dbReference type="Gene3D" id="3.40.50.720">
    <property type="entry name" value="NAD(P)-binding Rossmann-like Domain"/>
    <property type="match status" value="1"/>
</dbReference>
<dbReference type="InterPro" id="IPR058924">
    <property type="entry name" value="AGPR_dimerisation_dom"/>
</dbReference>
<dbReference type="InterPro" id="IPR023013">
    <property type="entry name" value="AGPR_AS"/>
</dbReference>
<evidence type="ECO:0000256" key="5">
    <source>
        <dbReference type="ARBA" id="ARBA00023002"/>
    </source>
</evidence>
<dbReference type="Proteomes" id="UP000326396">
    <property type="component" value="Linkage Group LG11"/>
</dbReference>
<dbReference type="OrthoDB" id="438291at2759"/>
<evidence type="ECO:0000259" key="7">
    <source>
        <dbReference type="SMART" id="SM00859"/>
    </source>
</evidence>
<dbReference type="PANTHER" id="PTHR32338">
    <property type="entry name" value="N-ACETYL-GAMMA-GLUTAMYL-PHOSPHATE REDUCTASE, CHLOROPLASTIC-RELATED-RELATED"/>
    <property type="match status" value="1"/>
</dbReference>
<protein>
    <recommendedName>
        <fullName evidence="7">Semialdehyde dehydrogenase NAD-binding domain-containing protein</fullName>
    </recommendedName>
</protein>
<evidence type="ECO:0000256" key="6">
    <source>
        <dbReference type="PROSITE-ProRule" id="PRU10010"/>
    </source>
</evidence>
<dbReference type="EMBL" id="SZYD01000003">
    <property type="protein sequence ID" value="KAD6795908.1"/>
    <property type="molecule type" value="Genomic_DNA"/>
</dbReference>
<dbReference type="UniPathway" id="UPA00068">
    <property type="reaction ID" value="UER00108"/>
</dbReference>
<evidence type="ECO:0000313" key="8">
    <source>
        <dbReference type="EMBL" id="KAD6795908.1"/>
    </source>
</evidence>
<reference evidence="8 9" key="1">
    <citation type="submission" date="2019-05" db="EMBL/GenBank/DDBJ databases">
        <title>Mikania micrantha, genome provides insights into the molecular mechanism of rapid growth.</title>
        <authorList>
            <person name="Liu B."/>
        </authorList>
    </citation>
    <scope>NUCLEOTIDE SEQUENCE [LARGE SCALE GENOMIC DNA]</scope>
    <source>
        <strain evidence="8">NLD-2019</strain>
        <tissue evidence="8">Leaf</tissue>
    </source>
</reference>
<evidence type="ECO:0000256" key="3">
    <source>
        <dbReference type="ARBA" id="ARBA00022605"/>
    </source>
</evidence>
<gene>
    <name evidence="8" type="ORF">E3N88_06804</name>
</gene>
<name>A0A5N6PPS9_9ASTR</name>
<keyword evidence="4" id="KW-0521">NADP</keyword>
<accession>A0A5N6PPS9</accession>
<dbReference type="CDD" id="cd17895">
    <property type="entry name" value="AGPR_1_N"/>
    <property type="match status" value="1"/>
</dbReference>